<dbReference type="Proteomes" id="UP000614601">
    <property type="component" value="Unassembled WGS sequence"/>
</dbReference>
<dbReference type="Proteomes" id="UP000783686">
    <property type="component" value="Unassembled WGS sequence"/>
</dbReference>
<feature type="transmembrane region" description="Helical" evidence="2">
    <location>
        <begin position="48"/>
        <end position="70"/>
    </location>
</feature>
<keyword evidence="2" id="KW-0812">Transmembrane</keyword>
<sequence>MLAEGRERHQIRPNDRELEESQPATATNIQEDNANYFHIGSKKIEKRIAYQLVLAVIATLIIIALATAFFTTFHW</sequence>
<proteinExistence type="predicted"/>
<dbReference type="EMBL" id="CAJFDH010000006">
    <property type="protein sequence ID" value="CAD5228482.1"/>
    <property type="molecule type" value="Genomic_DNA"/>
</dbReference>
<organism evidence="3 4">
    <name type="scientific">Bursaphelenchus okinawaensis</name>
    <dbReference type="NCBI Taxonomy" id="465554"/>
    <lineage>
        <taxon>Eukaryota</taxon>
        <taxon>Metazoa</taxon>
        <taxon>Ecdysozoa</taxon>
        <taxon>Nematoda</taxon>
        <taxon>Chromadorea</taxon>
        <taxon>Rhabditida</taxon>
        <taxon>Tylenchina</taxon>
        <taxon>Tylenchomorpha</taxon>
        <taxon>Aphelenchoidea</taxon>
        <taxon>Aphelenchoididae</taxon>
        <taxon>Bursaphelenchus</taxon>
    </lineage>
</organism>
<protein>
    <submittedName>
        <fullName evidence="3">Uncharacterized protein</fullName>
    </submittedName>
</protein>
<feature type="region of interest" description="Disordered" evidence="1">
    <location>
        <begin position="1"/>
        <end position="25"/>
    </location>
</feature>
<evidence type="ECO:0000313" key="4">
    <source>
        <dbReference type="Proteomes" id="UP000614601"/>
    </source>
</evidence>
<comment type="caution">
    <text evidence="3">The sequence shown here is derived from an EMBL/GenBank/DDBJ whole genome shotgun (WGS) entry which is preliminary data.</text>
</comment>
<evidence type="ECO:0000313" key="3">
    <source>
        <dbReference type="EMBL" id="CAD5228482.1"/>
    </source>
</evidence>
<dbReference type="EMBL" id="CAJFCW020000006">
    <property type="protein sequence ID" value="CAG9124546.1"/>
    <property type="molecule type" value="Genomic_DNA"/>
</dbReference>
<evidence type="ECO:0000256" key="2">
    <source>
        <dbReference type="SAM" id="Phobius"/>
    </source>
</evidence>
<accession>A0A811LG49</accession>
<feature type="compositionally biased region" description="Basic and acidic residues" evidence="1">
    <location>
        <begin position="1"/>
        <end position="16"/>
    </location>
</feature>
<keyword evidence="2" id="KW-0472">Membrane</keyword>
<name>A0A811LG49_9BILA</name>
<evidence type="ECO:0000256" key="1">
    <source>
        <dbReference type="SAM" id="MobiDB-lite"/>
    </source>
</evidence>
<keyword evidence="4" id="KW-1185">Reference proteome</keyword>
<dbReference type="AlphaFoldDB" id="A0A811LG49"/>
<gene>
    <name evidence="3" type="ORF">BOKJ2_LOCUS12700</name>
</gene>
<keyword evidence="2" id="KW-1133">Transmembrane helix</keyword>
<reference evidence="3" key="1">
    <citation type="submission" date="2020-09" db="EMBL/GenBank/DDBJ databases">
        <authorList>
            <person name="Kikuchi T."/>
        </authorList>
    </citation>
    <scope>NUCLEOTIDE SEQUENCE</scope>
    <source>
        <strain evidence="3">SH1</strain>
    </source>
</reference>